<feature type="region of interest" description="Disordered" evidence="1">
    <location>
        <begin position="1"/>
        <end position="41"/>
    </location>
</feature>
<keyword evidence="3" id="KW-1185">Reference proteome</keyword>
<evidence type="ECO:0008006" key="4">
    <source>
        <dbReference type="Google" id="ProtNLM"/>
    </source>
</evidence>
<comment type="caution">
    <text evidence="2">The sequence shown here is derived from an EMBL/GenBank/DDBJ whole genome shotgun (WGS) entry which is preliminary data.</text>
</comment>
<dbReference type="InterPro" id="IPR013324">
    <property type="entry name" value="RNA_pol_sigma_r3/r4-like"/>
</dbReference>
<dbReference type="SUPFAM" id="SSF88659">
    <property type="entry name" value="Sigma3 and sigma4 domains of RNA polymerase sigma factors"/>
    <property type="match status" value="1"/>
</dbReference>
<feature type="region of interest" description="Disordered" evidence="1">
    <location>
        <begin position="210"/>
        <end position="263"/>
    </location>
</feature>
<organism evidence="2 3">
    <name type="scientific">Streptomyces chisholmiae</name>
    <dbReference type="NCBI Taxonomy" id="3075540"/>
    <lineage>
        <taxon>Bacteria</taxon>
        <taxon>Bacillati</taxon>
        <taxon>Actinomycetota</taxon>
        <taxon>Actinomycetes</taxon>
        <taxon>Kitasatosporales</taxon>
        <taxon>Streptomycetaceae</taxon>
        <taxon>Streptomyces</taxon>
    </lineage>
</organism>
<protein>
    <recommendedName>
        <fullName evidence="4">RNA polymerase sigma factor 70 region 4 type 2 domain-containing protein</fullName>
    </recommendedName>
</protein>
<evidence type="ECO:0000313" key="2">
    <source>
        <dbReference type="EMBL" id="MDT0265254.1"/>
    </source>
</evidence>
<dbReference type="Proteomes" id="UP001183410">
    <property type="component" value="Unassembled WGS sequence"/>
</dbReference>
<proteinExistence type="predicted"/>
<evidence type="ECO:0000313" key="3">
    <source>
        <dbReference type="Proteomes" id="UP001183410"/>
    </source>
</evidence>
<dbReference type="InterPro" id="IPR036388">
    <property type="entry name" value="WH-like_DNA-bd_sf"/>
</dbReference>
<evidence type="ECO:0000256" key="1">
    <source>
        <dbReference type="SAM" id="MobiDB-lite"/>
    </source>
</evidence>
<dbReference type="Gene3D" id="1.10.10.10">
    <property type="entry name" value="Winged helix-like DNA-binding domain superfamily/Winged helix DNA-binding domain"/>
    <property type="match status" value="1"/>
</dbReference>
<reference evidence="3" key="1">
    <citation type="submission" date="2023-07" db="EMBL/GenBank/DDBJ databases">
        <title>30 novel species of actinomycetes from the DSMZ collection.</title>
        <authorList>
            <person name="Nouioui I."/>
        </authorList>
    </citation>
    <scope>NUCLEOTIDE SEQUENCE [LARGE SCALE GENOMIC DNA]</scope>
    <source>
        <strain evidence="3">DSM 44915</strain>
    </source>
</reference>
<dbReference type="RefSeq" id="WP_311664423.1">
    <property type="nucleotide sequence ID" value="NZ_JAVREO010000002.1"/>
</dbReference>
<dbReference type="EMBL" id="JAVREO010000002">
    <property type="protein sequence ID" value="MDT0265254.1"/>
    <property type="molecule type" value="Genomic_DNA"/>
</dbReference>
<gene>
    <name evidence="2" type="ORF">RM844_03000</name>
</gene>
<feature type="compositionally biased region" description="Pro residues" evidence="1">
    <location>
        <begin position="228"/>
        <end position="240"/>
    </location>
</feature>
<sequence length="382" mass="39073">MTLFKDYRPRHRGTHRARGRRAARHAPGSATTPAGQGASWSAADPRTAFTLLYEHQAGPLLRQSELLSGDHAIARRAVAHAFRLAWESWPSVATDQDPAGWVRSACHEYALAPWQRLLPGRWRAPVEPAAGERPLRAALLALPPGYRRALLLADGLGLRRSAVAAECEATTAATAARLRHARAALADRLPPAGPGHPSPADQLRRALGLAPLPEPAPEPGPDAAFLPEPEPAPEAAPEPGPVAGTAPGPAHAPTAAAATGGPPTGAAALVPAVVARPPLPAGPRRRALTARAPLVAIEPRRSPAHAGRPDPAEAGLLALAGPAPGPASHGEGAPAPVPAPVSAAEALAASERTTRRIVRASAALFAGTTLTLAGSGLLAALQ</sequence>
<feature type="compositionally biased region" description="Basic residues" evidence="1">
    <location>
        <begin position="8"/>
        <end position="24"/>
    </location>
</feature>
<name>A0ABU2JKM6_9ACTN</name>
<accession>A0ABU2JKM6</accession>
<feature type="compositionally biased region" description="Low complexity" evidence="1">
    <location>
        <begin position="241"/>
        <end position="263"/>
    </location>
</feature>